<protein>
    <recommendedName>
        <fullName evidence="1">VOC domain-containing protein</fullName>
    </recommendedName>
</protein>
<keyword evidence="3" id="KW-1185">Reference proteome</keyword>
<evidence type="ECO:0000259" key="1">
    <source>
        <dbReference type="PROSITE" id="PS51819"/>
    </source>
</evidence>
<dbReference type="Gene3D" id="3.10.180.10">
    <property type="entry name" value="2,3-Dihydroxybiphenyl 1,2-Dioxygenase, domain 1"/>
    <property type="match status" value="2"/>
</dbReference>
<dbReference type="CDD" id="cd07247">
    <property type="entry name" value="SgaA_N_like"/>
    <property type="match status" value="1"/>
</dbReference>
<dbReference type="Pfam" id="PF00903">
    <property type="entry name" value="Glyoxalase"/>
    <property type="match status" value="1"/>
</dbReference>
<organism evidence="2 3">
    <name type="scientific">Labedaea rhizosphaerae</name>
    <dbReference type="NCBI Taxonomy" id="598644"/>
    <lineage>
        <taxon>Bacteria</taxon>
        <taxon>Bacillati</taxon>
        <taxon>Actinomycetota</taxon>
        <taxon>Actinomycetes</taxon>
        <taxon>Pseudonocardiales</taxon>
        <taxon>Pseudonocardiaceae</taxon>
        <taxon>Labedaea</taxon>
    </lineage>
</organism>
<evidence type="ECO:0000313" key="2">
    <source>
        <dbReference type="EMBL" id="TDP92103.1"/>
    </source>
</evidence>
<gene>
    <name evidence="2" type="ORF">EV186_108316</name>
</gene>
<comment type="caution">
    <text evidence="2">The sequence shown here is derived from an EMBL/GenBank/DDBJ whole genome shotgun (WGS) entry which is preliminary data.</text>
</comment>
<dbReference type="Proteomes" id="UP000295444">
    <property type="component" value="Unassembled WGS sequence"/>
</dbReference>
<sequence length="205" mass="21291">MDGRLVAGIVPQQSPEQPVAWTTYIATEDAAATETKIQAAGGTVMMPVMDVSGVGKMGIYADPGGAVFGIWEAGTHTGGQLANAPGALVWNENVTRNFEDNQKFYAEVFGYSYTDLSAEGFQYATFATSGDPSGGIGAYPADTPAEAPAVWGVYFGVRDTDAAVAKTQELGGTLVDGPRDSPYGRMARLADDQGAVFSVMSTPGA</sequence>
<dbReference type="SUPFAM" id="SSF54593">
    <property type="entry name" value="Glyoxalase/Bleomycin resistance protein/Dihydroxybiphenyl dioxygenase"/>
    <property type="match status" value="2"/>
</dbReference>
<reference evidence="2 3" key="1">
    <citation type="submission" date="2019-03" db="EMBL/GenBank/DDBJ databases">
        <title>Genomic Encyclopedia of Type Strains, Phase IV (KMG-IV): sequencing the most valuable type-strain genomes for metagenomic binning, comparative biology and taxonomic classification.</title>
        <authorList>
            <person name="Goeker M."/>
        </authorList>
    </citation>
    <scope>NUCLEOTIDE SEQUENCE [LARGE SCALE GENOMIC DNA]</scope>
    <source>
        <strain evidence="2 3">DSM 45361</strain>
    </source>
</reference>
<dbReference type="EMBL" id="SNXZ01000008">
    <property type="protein sequence ID" value="TDP92103.1"/>
    <property type="molecule type" value="Genomic_DNA"/>
</dbReference>
<proteinExistence type="predicted"/>
<dbReference type="InterPro" id="IPR052164">
    <property type="entry name" value="Anthracycline_SecMetBiosynth"/>
</dbReference>
<dbReference type="PANTHER" id="PTHR33993:SF14">
    <property type="entry name" value="GB|AAF24581.1"/>
    <property type="match status" value="1"/>
</dbReference>
<name>A0A4R6RYS7_LABRH</name>
<dbReference type="PANTHER" id="PTHR33993">
    <property type="entry name" value="GLYOXALASE-RELATED"/>
    <property type="match status" value="1"/>
</dbReference>
<dbReference type="RefSeq" id="WP_243754445.1">
    <property type="nucleotide sequence ID" value="NZ_SNXZ01000008.1"/>
</dbReference>
<evidence type="ECO:0000313" key="3">
    <source>
        <dbReference type="Proteomes" id="UP000295444"/>
    </source>
</evidence>
<dbReference type="AlphaFoldDB" id="A0A4R6RYS7"/>
<dbReference type="InterPro" id="IPR004360">
    <property type="entry name" value="Glyas_Fos-R_dOase_dom"/>
</dbReference>
<accession>A0A4R6RYS7</accession>
<dbReference type="InterPro" id="IPR029068">
    <property type="entry name" value="Glyas_Bleomycin-R_OHBP_Dase"/>
</dbReference>
<dbReference type="PROSITE" id="PS51819">
    <property type="entry name" value="VOC"/>
    <property type="match status" value="1"/>
</dbReference>
<feature type="domain" description="VOC" evidence="1">
    <location>
        <begin position="87"/>
        <end position="202"/>
    </location>
</feature>
<dbReference type="InterPro" id="IPR037523">
    <property type="entry name" value="VOC_core"/>
</dbReference>